<feature type="compositionally biased region" description="Low complexity" evidence="1">
    <location>
        <begin position="117"/>
        <end position="127"/>
    </location>
</feature>
<evidence type="ECO:0000313" key="2">
    <source>
        <dbReference type="EMBL" id="KAL2058117.1"/>
    </source>
</evidence>
<proteinExistence type="predicted"/>
<gene>
    <name evidence="2" type="ORF">ABVK25_001735</name>
</gene>
<protein>
    <submittedName>
        <fullName evidence="2">Uncharacterized protein</fullName>
    </submittedName>
</protein>
<dbReference type="Proteomes" id="UP001590951">
    <property type="component" value="Unassembled WGS sequence"/>
</dbReference>
<evidence type="ECO:0000256" key="1">
    <source>
        <dbReference type="SAM" id="MobiDB-lite"/>
    </source>
</evidence>
<name>A0ABR4BJW9_9LECA</name>
<evidence type="ECO:0000313" key="3">
    <source>
        <dbReference type="Proteomes" id="UP001590951"/>
    </source>
</evidence>
<keyword evidence="3" id="KW-1185">Reference proteome</keyword>
<comment type="caution">
    <text evidence="2">The sequence shown here is derived from an EMBL/GenBank/DDBJ whole genome shotgun (WGS) entry which is preliminary data.</text>
</comment>
<reference evidence="2 3" key="1">
    <citation type="submission" date="2024-09" db="EMBL/GenBank/DDBJ databases">
        <title>Rethinking Asexuality: The Enigmatic Case of Functional Sexual Genes in Lepraria (Stereocaulaceae).</title>
        <authorList>
            <person name="Doellman M."/>
            <person name="Sun Y."/>
            <person name="Barcenas-Pena A."/>
            <person name="Lumbsch H.T."/>
            <person name="Grewe F."/>
        </authorList>
    </citation>
    <scope>NUCLEOTIDE SEQUENCE [LARGE SCALE GENOMIC DNA]</scope>
    <source>
        <strain evidence="2 3">Grewe 0041</strain>
    </source>
</reference>
<accession>A0ABR4BJW9</accession>
<dbReference type="EMBL" id="JBHFEH010000003">
    <property type="protein sequence ID" value="KAL2058117.1"/>
    <property type="molecule type" value="Genomic_DNA"/>
</dbReference>
<feature type="region of interest" description="Disordered" evidence="1">
    <location>
        <begin position="86"/>
        <end position="127"/>
    </location>
</feature>
<sequence>MRGKIYWKGLRMVEQTKRVEKEASFEADRDHELRLVEVSAKHDCTSEIDSGKTKTFRALPFFKPAPTKAPKTEHASNEWNRVSLENPIAAATGPRLPPRPKKNMVKMSAESCFEPGKSSSQSKLLKS</sequence>
<organism evidence="2 3">
    <name type="scientific">Lepraria finkii</name>
    <dbReference type="NCBI Taxonomy" id="1340010"/>
    <lineage>
        <taxon>Eukaryota</taxon>
        <taxon>Fungi</taxon>
        <taxon>Dikarya</taxon>
        <taxon>Ascomycota</taxon>
        <taxon>Pezizomycotina</taxon>
        <taxon>Lecanoromycetes</taxon>
        <taxon>OSLEUM clade</taxon>
        <taxon>Lecanoromycetidae</taxon>
        <taxon>Lecanorales</taxon>
        <taxon>Lecanorineae</taxon>
        <taxon>Stereocaulaceae</taxon>
        <taxon>Lepraria</taxon>
    </lineage>
</organism>